<organism evidence="1 2">
    <name type="scientific">Naganishia vaughanmartiniae</name>
    <dbReference type="NCBI Taxonomy" id="1424756"/>
    <lineage>
        <taxon>Eukaryota</taxon>
        <taxon>Fungi</taxon>
        <taxon>Dikarya</taxon>
        <taxon>Basidiomycota</taxon>
        <taxon>Agaricomycotina</taxon>
        <taxon>Tremellomycetes</taxon>
        <taxon>Filobasidiales</taxon>
        <taxon>Filobasidiaceae</taxon>
        <taxon>Naganishia</taxon>
    </lineage>
</organism>
<evidence type="ECO:0000313" key="1">
    <source>
        <dbReference type="EMBL" id="KAJ9117546.1"/>
    </source>
</evidence>
<proteinExistence type="predicted"/>
<reference evidence="1" key="1">
    <citation type="submission" date="2023-04" db="EMBL/GenBank/DDBJ databases">
        <title>Draft Genome sequencing of Naganishia species isolated from polar environments using Oxford Nanopore Technology.</title>
        <authorList>
            <person name="Leo P."/>
            <person name="Venkateswaran K."/>
        </authorList>
    </citation>
    <scope>NUCLEOTIDE SEQUENCE</scope>
    <source>
        <strain evidence="1">MNA-CCFEE 5425</strain>
    </source>
</reference>
<gene>
    <name evidence="1" type="ORF">QFC22_004396</name>
</gene>
<name>A0ACC2X1P8_9TREE</name>
<comment type="caution">
    <text evidence="1">The sequence shown here is derived from an EMBL/GenBank/DDBJ whole genome shotgun (WGS) entry which is preliminary data.</text>
</comment>
<evidence type="ECO:0000313" key="2">
    <source>
        <dbReference type="Proteomes" id="UP001243375"/>
    </source>
</evidence>
<accession>A0ACC2X1P8</accession>
<dbReference type="Proteomes" id="UP001243375">
    <property type="component" value="Unassembled WGS sequence"/>
</dbReference>
<sequence>MRVPVVQNEGDQSVILRDALRMAMTMSSESMPTVQSDIQTPSDQLPSWPSIHANNQPAIAPSSRSSSPSGSTTPLSLSLSTPASPVSLSSVPASMALSMDLDSDDMDTSTTWSLYGSSEEDSRAGSPAARTRRAADGPNPRASDVIIGAGGRFGRRMESDEAETIADPPRIGRVPHPYAITRRNTATIPALIRRNTSTTTRARDDAALSSWNEILPGSLQSDRTTTTVMTGNDTHSRSHWAIQESLDRQRYQGDLFDLVLPVLELPGASVSTTLADSSHRPRSGQNDVFALKNDSVIRAAPTTVPAGSKSREQDVRSSSVLSVVLCGTNRTTNTFLRELMRDSRFEVYKFPATTSTRLAASTPGPRSTAIQNKNDGSTRSTQPLSTRADGQDAKAAYYTVGVYVVGTSPKKDGGGSTAEGKKLVARIKVFGKGQYSNLDNAISHIKHTYTRLDSLLRPPMKEEEDPGSLGSSDMYGLVESWVWGPAASGVQNEDVKEADWCELAILTGDGRHLLGKACVVRWSTERSQMQEIIAMVPTLCYPKDLSSLLSLASGLDFYTPESQSSGTRPSSRQRSESDISQVADLLLAIANEASETNGTHRQLRKSGVRSFLQWRSSNLHRSHRESTILGTSHGAASANLPLPSQSKKLSTSRDRTTEEPSPIERRPIPTLARARGSYEGQPGNWEAGLSRRVAERRDADKERLAVAKRKKLRADASTLGTSGSAEKPSAQDRSGFFDDRRCAGEGYAASARIGGLGVIKGLRAGWDIVKAFVYPLSLIQGVIWPETTGGAKGFGGWGIFKVACVGLVFGLAGLWLSRS</sequence>
<keyword evidence="2" id="KW-1185">Reference proteome</keyword>
<dbReference type="EMBL" id="JASBWU010000012">
    <property type="protein sequence ID" value="KAJ9117546.1"/>
    <property type="molecule type" value="Genomic_DNA"/>
</dbReference>
<protein>
    <submittedName>
        <fullName evidence="1">Uncharacterized protein</fullName>
    </submittedName>
</protein>